<evidence type="ECO:0000313" key="1">
    <source>
        <dbReference type="EMBL" id="KKM03384.1"/>
    </source>
</evidence>
<proteinExistence type="predicted"/>
<protein>
    <submittedName>
        <fullName evidence="1">Uncharacterized protein</fullName>
    </submittedName>
</protein>
<comment type="caution">
    <text evidence="1">The sequence shown here is derived from an EMBL/GenBank/DDBJ whole genome shotgun (WGS) entry which is preliminary data.</text>
</comment>
<sequence length="128" mass="14985">MQTTRLEIRYLLFDQPPWWMRNHTLEVYGENQLTNIYFSRVCNDPPIWEVGIAIGYLIGGGRRWCADQELGILFKIRMYKEMDEDTWSIIAHLWRSGQKHRLTSEEITELANPPGLPLDPTDAAGYDE</sequence>
<dbReference type="EMBL" id="LAZR01016694">
    <property type="protein sequence ID" value="KKM03384.1"/>
    <property type="molecule type" value="Genomic_DNA"/>
</dbReference>
<accession>A0A0F9GX95</accession>
<dbReference type="AlphaFoldDB" id="A0A0F9GX95"/>
<gene>
    <name evidence="1" type="ORF">LCGC14_1774960</name>
</gene>
<name>A0A0F9GX95_9ZZZZ</name>
<reference evidence="1" key="1">
    <citation type="journal article" date="2015" name="Nature">
        <title>Complex archaea that bridge the gap between prokaryotes and eukaryotes.</title>
        <authorList>
            <person name="Spang A."/>
            <person name="Saw J.H."/>
            <person name="Jorgensen S.L."/>
            <person name="Zaremba-Niedzwiedzka K."/>
            <person name="Martijn J."/>
            <person name="Lind A.E."/>
            <person name="van Eijk R."/>
            <person name="Schleper C."/>
            <person name="Guy L."/>
            <person name="Ettema T.J."/>
        </authorList>
    </citation>
    <scope>NUCLEOTIDE SEQUENCE</scope>
</reference>
<organism evidence="1">
    <name type="scientific">marine sediment metagenome</name>
    <dbReference type="NCBI Taxonomy" id="412755"/>
    <lineage>
        <taxon>unclassified sequences</taxon>
        <taxon>metagenomes</taxon>
        <taxon>ecological metagenomes</taxon>
    </lineage>
</organism>